<proteinExistence type="inferred from homology"/>
<dbReference type="OMA" id="IMANTRA"/>
<evidence type="ECO:0000256" key="6">
    <source>
        <dbReference type="PIRSR" id="PIRSR602403-1"/>
    </source>
</evidence>
<dbReference type="GO" id="GO:0005506">
    <property type="term" value="F:iron ion binding"/>
    <property type="evidence" value="ECO:0007669"/>
    <property type="project" value="InterPro"/>
</dbReference>
<dbReference type="GO" id="GO:0008395">
    <property type="term" value="F:steroid hydroxylase activity"/>
    <property type="evidence" value="ECO:0007669"/>
    <property type="project" value="TreeGrafter"/>
</dbReference>
<dbReference type="GO" id="GO:0016705">
    <property type="term" value="F:oxidoreductase activity, acting on paired donors, with incorporation or reduction of molecular oxygen"/>
    <property type="evidence" value="ECO:0007669"/>
    <property type="project" value="InterPro"/>
</dbReference>
<accession>A0A5M3ML73</accession>
<keyword evidence="5 6" id="KW-0408">Iron</keyword>
<comment type="similarity">
    <text evidence="2">Belongs to the cytochrome P450 family.</text>
</comment>
<gene>
    <name evidence="7" type="ORF">CONPUDRAFT_74275</name>
</gene>
<dbReference type="KEGG" id="cput:CONPUDRAFT_74275"/>
<dbReference type="InterPro" id="IPR001128">
    <property type="entry name" value="Cyt_P450"/>
</dbReference>
<dbReference type="PANTHER" id="PTHR24304">
    <property type="entry name" value="CYTOCHROME P450 FAMILY 7"/>
    <property type="match status" value="1"/>
</dbReference>
<evidence type="ECO:0000313" key="7">
    <source>
        <dbReference type="EMBL" id="EIW79982.1"/>
    </source>
</evidence>
<organism evidence="7 8">
    <name type="scientific">Coniophora puteana (strain RWD-64-598)</name>
    <name type="common">Brown rot fungus</name>
    <dbReference type="NCBI Taxonomy" id="741705"/>
    <lineage>
        <taxon>Eukaryota</taxon>
        <taxon>Fungi</taxon>
        <taxon>Dikarya</taxon>
        <taxon>Basidiomycota</taxon>
        <taxon>Agaricomycotina</taxon>
        <taxon>Agaricomycetes</taxon>
        <taxon>Agaricomycetidae</taxon>
        <taxon>Boletales</taxon>
        <taxon>Coniophorineae</taxon>
        <taxon>Coniophoraceae</taxon>
        <taxon>Coniophora</taxon>
    </lineage>
</organism>
<dbReference type="RefSeq" id="XP_007769840.1">
    <property type="nucleotide sequence ID" value="XM_007771650.1"/>
</dbReference>
<dbReference type="Proteomes" id="UP000053558">
    <property type="component" value="Unassembled WGS sequence"/>
</dbReference>
<comment type="cofactor">
    <cofactor evidence="1 6">
        <name>heme</name>
        <dbReference type="ChEBI" id="CHEBI:30413"/>
    </cofactor>
</comment>
<sequence>MLSFIAIVLLTALILLFARYSHLLLPNSPPLLRMVYGMKHTFDFIYLGPGAALDKFNESLVKTLFKLPTLSNSPATGELVSAFSGTDIDPETLAGLMGHHIFPAIGRVLRSQDFLERISPALATSISEFLKTQSFPAITHSLSELVGAALISSISQAILGPLFPPDAITDLRTLDTSFYTRMLGFPLTGSQFRDAHSRMLSRIEVYLALVETDCSGAWPGFPLVQEYLREAYSNDLSTRNRAALFMTLVWGLTAAPTNVTSWLLAFLFDDPCALAKVRHEVDSVLQTYRGDVVKLISDPTAFGPSSFPIIDSAIKETLRLISNATPFRQATCDFDLDYGGNSLKIRAGEYIMANTRAHNMDPSVYAHPQTFVVDRFLEGTVTKRDHNSIPIGFGGGKHACKGRLFVHRHIKAFVALWVSLLEVEVDGDTETYKVPKKMERSFNVAQMSRPVMIRLKQRRESRS</sequence>
<dbReference type="InterPro" id="IPR002403">
    <property type="entry name" value="Cyt_P450_E_grp-IV"/>
</dbReference>
<reference evidence="8" key="1">
    <citation type="journal article" date="2012" name="Science">
        <title>The Paleozoic origin of enzymatic lignin decomposition reconstructed from 31 fungal genomes.</title>
        <authorList>
            <person name="Floudas D."/>
            <person name="Binder M."/>
            <person name="Riley R."/>
            <person name="Barry K."/>
            <person name="Blanchette R.A."/>
            <person name="Henrissat B."/>
            <person name="Martinez A.T."/>
            <person name="Otillar R."/>
            <person name="Spatafora J.W."/>
            <person name="Yadav J.S."/>
            <person name="Aerts A."/>
            <person name="Benoit I."/>
            <person name="Boyd A."/>
            <person name="Carlson A."/>
            <person name="Copeland A."/>
            <person name="Coutinho P.M."/>
            <person name="de Vries R.P."/>
            <person name="Ferreira P."/>
            <person name="Findley K."/>
            <person name="Foster B."/>
            <person name="Gaskell J."/>
            <person name="Glotzer D."/>
            <person name="Gorecki P."/>
            <person name="Heitman J."/>
            <person name="Hesse C."/>
            <person name="Hori C."/>
            <person name="Igarashi K."/>
            <person name="Jurgens J.A."/>
            <person name="Kallen N."/>
            <person name="Kersten P."/>
            <person name="Kohler A."/>
            <person name="Kuees U."/>
            <person name="Kumar T.K.A."/>
            <person name="Kuo A."/>
            <person name="LaButti K."/>
            <person name="Larrondo L.F."/>
            <person name="Lindquist E."/>
            <person name="Ling A."/>
            <person name="Lombard V."/>
            <person name="Lucas S."/>
            <person name="Lundell T."/>
            <person name="Martin R."/>
            <person name="McLaughlin D.J."/>
            <person name="Morgenstern I."/>
            <person name="Morin E."/>
            <person name="Murat C."/>
            <person name="Nagy L.G."/>
            <person name="Nolan M."/>
            <person name="Ohm R.A."/>
            <person name="Patyshakuliyeva A."/>
            <person name="Rokas A."/>
            <person name="Ruiz-Duenas F.J."/>
            <person name="Sabat G."/>
            <person name="Salamov A."/>
            <person name="Samejima M."/>
            <person name="Schmutz J."/>
            <person name="Slot J.C."/>
            <person name="St John F."/>
            <person name="Stenlid J."/>
            <person name="Sun H."/>
            <person name="Sun S."/>
            <person name="Syed K."/>
            <person name="Tsang A."/>
            <person name="Wiebenga A."/>
            <person name="Young D."/>
            <person name="Pisabarro A."/>
            <person name="Eastwood D.C."/>
            <person name="Martin F."/>
            <person name="Cullen D."/>
            <person name="Grigoriev I.V."/>
            <person name="Hibbett D.S."/>
        </authorList>
    </citation>
    <scope>NUCLEOTIDE SEQUENCE [LARGE SCALE GENOMIC DNA]</scope>
    <source>
        <strain evidence="8">RWD-64-598 SS2</strain>
    </source>
</reference>
<protein>
    <submittedName>
        <fullName evidence="7">Cytochrome P450</fullName>
    </submittedName>
</protein>
<keyword evidence="8" id="KW-1185">Reference proteome</keyword>
<comment type="caution">
    <text evidence="7">The sequence shown here is derived from an EMBL/GenBank/DDBJ whole genome shotgun (WGS) entry which is preliminary data.</text>
</comment>
<dbReference type="Pfam" id="PF00067">
    <property type="entry name" value="p450"/>
    <property type="match status" value="1"/>
</dbReference>
<feature type="binding site" description="axial binding residue" evidence="6">
    <location>
        <position position="400"/>
    </location>
    <ligand>
        <name>heme</name>
        <dbReference type="ChEBI" id="CHEBI:30413"/>
    </ligand>
    <ligandPart>
        <name>Fe</name>
        <dbReference type="ChEBI" id="CHEBI:18248"/>
    </ligandPart>
</feature>
<dbReference type="PRINTS" id="PR00465">
    <property type="entry name" value="EP450IV"/>
</dbReference>
<evidence type="ECO:0000256" key="4">
    <source>
        <dbReference type="ARBA" id="ARBA00022723"/>
    </source>
</evidence>
<evidence type="ECO:0000256" key="2">
    <source>
        <dbReference type="ARBA" id="ARBA00010617"/>
    </source>
</evidence>
<dbReference type="InterPro" id="IPR050529">
    <property type="entry name" value="CYP450_sterol_14alpha_dmase"/>
</dbReference>
<dbReference type="Gene3D" id="1.10.630.10">
    <property type="entry name" value="Cytochrome P450"/>
    <property type="match status" value="1"/>
</dbReference>
<dbReference type="OrthoDB" id="3366823at2759"/>
<dbReference type="GO" id="GO:0020037">
    <property type="term" value="F:heme binding"/>
    <property type="evidence" value="ECO:0007669"/>
    <property type="project" value="InterPro"/>
</dbReference>
<name>A0A5M3ML73_CONPW</name>
<dbReference type="PANTHER" id="PTHR24304:SF2">
    <property type="entry name" value="24-HYDROXYCHOLESTEROL 7-ALPHA-HYDROXYLASE"/>
    <property type="match status" value="1"/>
</dbReference>
<evidence type="ECO:0000313" key="8">
    <source>
        <dbReference type="Proteomes" id="UP000053558"/>
    </source>
</evidence>
<dbReference type="AlphaFoldDB" id="A0A5M3ML73"/>
<dbReference type="GeneID" id="19209209"/>
<keyword evidence="3 6" id="KW-0349">Heme</keyword>
<dbReference type="SUPFAM" id="SSF48264">
    <property type="entry name" value="Cytochrome P450"/>
    <property type="match status" value="1"/>
</dbReference>
<evidence type="ECO:0000256" key="5">
    <source>
        <dbReference type="ARBA" id="ARBA00023004"/>
    </source>
</evidence>
<dbReference type="EMBL" id="JH711580">
    <property type="protein sequence ID" value="EIW79982.1"/>
    <property type="molecule type" value="Genomic_DNA"/>
</dbReference>
<dbReference type="InterPro" id="IPR036396">
    <property type="entry name" value="Cyt_P450_sf"/>
</dbReference>
<evidence type="ECO:0000256" key="1">
    <source>
        <dbReference type="ARBA" id="ARBA00001971"/>
    </source>
</evidence>
<keyword evidence="4 6" id="KW-0479">Metal-binding</keyword>
<evidence type="ECO:0000256" key="3">
    <source>
        <dbReference type="ARBA" id="ARBA00022617"/>
    </source>
</evidence>